<dbReference type="EMBL" id="PDJD01000001">
    <property type="protein sequence ID" value="PFG18526.1"/>
    <property type="molecule type" value="Genomic_DNA"/>
</dbReference>
<dbReference type="OrthoDB" id="8781168at2"/>
<sequence>MNVVSAILADGVEPEEGFKLEALGVELGDALSVMLADDGVPCPWRLVTDEWGITAALHLSAQAVMYPMSMLAKRVEDGETVDVRELKIAALQHAEQVRAETDLWLPTAAPHIDHLDEFVCASPTHTVEGSSRVEVLPHCQPPVQQRLLEHHADCGAYVTIIHTYLPASDMDAPGIKVQKGGHT</sequence>
<dbReference type="Pfam" id="PF12713">
    <property type="entry name" value="DUF3806"/>
    <property type="match status" value="1"/>
</dbReference>
<evidence type="ECO:0000313" key="3">
    <source>
        <dbReference type="Proteomes" id="UP000224915"/>
    </source>
</evidence>
<evidence type="ECO:0000313" key="2">
    <source>
        <dbReference type="EMBL" id="PFG18526.1"/>
    </source>
</evidence>
<name>A0A2A9CWK7_9MICO</name>
<organism evidence="2 3">
    <name type="scientific">Serinibacter salmoneus</name>
    <dbReference type="NCBI Taxonomy" id="556530"/>
    <lineage>
        <taxon>Bacteria</taxon>
        <taxon>Bacillati</taxon>
        <taxon>Actinomycetota</taxon>
        <taxon>Actinomycetes</taxon>
        <taxon>Micrococcales</taxon>
        <taxon>Beutenbergiaceae</taxon>
        <taxon>Serinibacter</taxon>
    </lineage>
</organism>
<evidence type="ECO:0000259" key="1">
    <source>
        <dbReference type="Pfam" id="PF12713"/>
    </source>
</evidence>
<dbReference type="InterPro" id="IPR024266">
    <property type="entry name" value="DUF3806"/>
</dbReference>
<comment type="caution">
    <text evidence="2">The sequence shown here is derived from an EMBL/GenBank/DDBJ whole genome shotgun (WGS) entry which is preliminary data.</text>
</comment>
<reference evidence="2 3" key="1">
    <citation type="submission" date="2017-10" db="EMBL/GenBank/DDBJ databases">
        <title>Sequencing the genomes of 1000 actinobacteria strains.</title>
        <authorList>
            <person name="Klenk H.-P."/>
        </authorList>
    </citation>
    <scope>NUCLEOTIDE SEQUENCE [LARGE SCALE GENOMIC DNA]</scope>
    <source>
        <strain evidence="2 3">DSM 21801</strain>
    </source>
</reference>
<feature type="domain" description="DUF3806" evidence="1">
    <location>
        <begin position="9"/>
        <end position="85"/>
    </location>
</feature>
<proteinExistence type="predicted"/>
<keyword evidence="3" id="KW-1185">Reference proteome</keyword>
<protein>
    <submittedName>
        <fullName evidence="2">Uncharacterized protein DUF3806</fullName>
    </submittedName>
</protein>
<gene>
    <name evidence="2" type="ORF">ATL40_0064</name>
</gene>
<dbReference type="AlphaFoldDB" id="A0A2A9CWK7"/>
<dbReference type="Gene3D" id="1.20.120.1090">
    <property type="match status" value="1"/>
</dbReference>
<dbReference type="Proteomes" id="UP000224915">
    <property type="component" value="Unassembled WGS sequence"/>
</dbReference>
<accession>A0A2A9CWK7</accession>